<name>A0A9N9MH18_9CUCU</name>
<proteinExistence type="predicted"/>
<dbReference type="Proteomes" id="UP001152799">
    <property type="component" value="Chromosome 2"/>
</dbReference>
<evidence type="ECO:0000256" key="1">
    <source>
        <dbReference type="SAM" id="MobiDB-lite"/>
    </source>
</evidence>
<dbReference type="EMBL" id="OU892278">
    <property type="protein sequence ID" value="CAG9764651.1"/>
    <property type="molecule type" value="Genomic_DNA"/>
</dbReference>
<keyword evidence="3" id="KW-1185">Reference proteome</keyword>
<dbReference type="Gene3D" id="1.20.5.620">
    <property type="entry name" value="F1F0 ATP synthase subunit B, membrane domain"/>
    <property type="match status" value="1"/>
</dbReference>
<evidence type="ECO:0000313" key="3">
    <source>
        <dbReference type="Proteomes" id="UP001152799"/>
    </source>
</evidence>
<dbReference type="AlphaFoldDB" id="A0A9N9MH18"/>
<feature type="region of interest" description="Disordered" evidence="1">
    <location>
        <begin position="29"/>
        <end position="53"/>
    </location>
</feature>
<sequence length="80" mass="8913">MSRFSQISVGGIVDDTQRYLIWSFLGGEKGKQKKKMPGGHTGNHNANNHQTQVPHCDPVQQLLAAEKRAAETVTEARKRK</sequence>
<evidence type="ECO:0000313" key="2">
    <source>
        <dbReference type="EMBL" id="CAG9764651.1"/>
    </source>
</evidence>
<gene>
    <name evidence="2" type="ORF">CEUTPL_LOCUS5285</name>
</gene>
<protein>
    <submittedName>
        <fullName evidence="2">Uncharacterized protein</fullName>
    </submittedName>
</protein>
<accession>A0A9N9MH18</accession>
<organism evidence="2 3">
    <name type="scientific">Ceutorhynchus assimilis</name>
    <name type="common">cabbage seed weevil</name>
    <dbReference type="NCBI Taxonomy" id="467358"/>
    <lineage>
        <taxon>Eukaryota</taxon>
        <taxon>Metazoa</taxon>
        <taxon>Ecdysozoa</taxon>
        <taxon>Arthropoda</taxon>
        <taxon>Hexapoda</taxon>
        <taxon>Insecta</taxon>
        <taxon>Pterygota</taxon>
        <taxon>Neoptera</taxon>
        <taxon>Endopterygota</taxon>
        <taxon>Coleoptera</taxon>
        <taxon>Polyphaga</taxon>
        <taxon>Cucujiformia</taxon>
        <taxon>Curculionidae</taxon>
        <taxon>Ceutorhynchinae</taxon>
        <taxon>Ceutorhynchus</taxon>
    </lineage>
</organism>
<reference evidence="2" key="1">
    <citation type="submission" date="2022-01" db="EMBL/GenBank/DDBJ databases">
        <authorList>
            <person name="King R."/>
        </authorList>
    </citation>
    <scope>NUCLEOTIDE SEQUENCE</scope>
</reference>